<keyword evidence="4" id="KW-0233">DNA recombination</keyword>
<evidence type="ECO:0000256" key="3">
    <source>
        <dbReference type="ARBA" id="ARBA00023054"/>
    </source>
</evidence>
<reference evidence="5 6" key="1">
    <citation type="journal article" date="2018" name="Parasitology">
        <title>The reduced genome of Candidatus Kinetoplastibacterium sorsogonicusi, the endosymbiont of Kentomonas sorsogonicus (Trypanosomatidae): loss of the haem-synthesis pathway.</title>
        <authorList>
            <person name="Silva F.M."/>
            <person name="Kostygov A.Y."/>
            <person name="Spodareva V.V."/>
            <person name="Butenko A."/>
            <person name="Tossou R."/>
            <person name="Lukes J."/>
            <person name="Yurchenko V."/>
            <person name="Alves J.M.P."/>
        </authorList>
    </citation>
    <scope>NUCLEOTIDE SEQUENCE [LARGE SCALE GENOMIC DNA]</scope>
    <source>
        <strain evidence="5 6">MF-08</strain>
    </source>
</reference>
<dbReference type="GO" id="GO:0006310">
    <property type="term" value="P:DNA recombination"/>
    <property type="evidence" value="ECO:0007669"/>
    <property type="project" value="UniProtKB-KW"/>
</dbReference>
<dbReference type="OrthoDB" id="9765111at2"/>
<dbReference type="InterPro" id="IPR003798">
    <property type="entry name" value="DNA_recombination_RmuC"/>
</dbReference>
<dbReference type="KEGG" id="kso:CKSOR_00188"/>
<sequence length="434" mass="49729">MNLCILIFLILLVISLLTIFIVQKLILNNLNNLKFELEKVSSNLNIDIDEYIRKFHIEFNEFSRDIRIDSLNSNNALKNNINFEFKNTRSELVDSLNKFSNHFANQIQKVIEIDEKRMLEVRNILNKNLYDLQKNNTDKLEEIRIIVDEKLTTTLENRLGESFKLVSERLESVHKGLGEMHSLASGVGDLKRILSNVKTRGIWGEMQLSRIITDIMTEKQYACNVKPIPGSDAIVEFAIKLPGTSNTNVVWLPIDSKFPIEEYERLCEAYENSDSNAIKKSILALGKAVELQAKIISNKYVAPPYTTEFAIMFLPAESLYAEILRIPGLLDKLYKLRINISGPSNLAAILNSLQMGFHTLAIERRSSEVWQVLKTVKTEFYKFGDTVASVRKNLESATNKLDQTETRSRIMLKNLKHLEILPEDNNISDVFDDN</sequence>
<evidence type="ECO:0000256" key="2">
    <source>
        <dbReference type="ARBA" id="ARBA00009840"/>
    </source>
</evidence>
<organism evidence="5 6">
    <name type="scientific">Candidatus Kinetoplastidibacterium kentomonadis</name>
    <dbReference type="NCBI Taxonomy" id="1576550"/>
    <lineage>
        <taxon>Bacteria</taxon>
        <taxon>Pseudomonadati</taxon>
        <taxon>Pseudomonadota</taxon>
        <taxon>Betaproteobacteria</taxon>
        <taxon>Candidatus Kinetoplastidibacterium</taxon>
    </lineage>
</organism>
<dbReference type="Pfam" id="PF02646">
    <property type="entry name" value="RmuC"/>
    <property type="match status" value="1"/>
</dbReference>
<dbReference type="PANTHER" id="PTHR30563:SF0">
    <property type="entry name" value="DNA RECOMBINATION PROTEIN RMUC"/>
    <property type="match status" value="1"/>
</dbReference>
<evidence type="ECO:0000256" key="1">
    <source>
        <dbReference type="ARBA" id="ARBA00003416"/>
    </source>
</evidence>
<evidence type="ECO:0000313" key="6">
    <source>
        <dbReference type="Proteomes" id="UP000266796"/>
    </source>
</evidence>
<name>A0A3S7J9H1_9PROT</name>
<keyword evidence="6" id="KW-1185">Reference proteome</keyword>
<dbReference type="Proteomes" id="UP000266796">
    <property type="component" value="Chromosome"/>
</dbReference>
<comment type="function">
    <text evidence="1">Involved in DNA recombination.</text>
</comment>
<protein>
    <recommendedName>
        <fullName evidence="7">DNA recombination protein RmuC</fullName>
    </recommendedName>
</protein>
<gene>
    <name evidence="5" type="ORF">CKSOR_00188</name>
</gene>
<dbReference type="PANTHER" id="PTHR30563">
    <property type="entry name" value="DNA RECOMBINATION PROTEIN RMUC"/>
    <property type="match status" value="1"/>
</dbReference>
<evidence type="ECO:0000313" key="5">
    <source>
        <dbReference type="EMBL" id="AWD32315.1"/>
    </source>
</evidence>
<evidence type="ECO:0000256" key="4">
    <source>
        <dbReference type="ARBA" id="ARBA00023172"/>
    </source>
</evidence>
<dbReference type="RefSeq" id="WP_108673735.1">
    <property type="nucleotide sequence ID" value="NZ_CP025628.1"/>
</dbReference>
<evidence type="ECO:0008006" key="7">
    <source>
        <dbReference type="Google" id="ProtNLM"/>
    </source>
</evidence>
<dbReference type="EMBL" id="CP025628">
    <property type="protein sequence ID" value="AWD32315.1"/>
    <property type="molecule type" value="Genomic_DNA"/>
</dbReference>
<comment type="similarity">
    <text evidence="2">Belongs to the RmuC family.</text>
</comment>
<accession>A0A3S7J9H1</accession>
<dbReference type="AlphaFoldDB" id="A0A3S7J9H1"/>
<proteinExistence type="inferred from homology"/>
<keyword evidence="3" id="KW-0175">Coiled coil</keyword>